<dbReference type="CDD" id="cd18617">
    <property type="entry name" value="GH43_XynB-like"/>
    <property type="match status" value="1"/>
</dbReference>
<evidence type="ECO:0000256" key="3">
    <source>
        <dbReference type="ARBA" id="ARBA00023295"/>
    </source>
</evidence>
<dbReference type="GO" id="GO:0004553">
    <property type="term" value="F:hydrolase activity, hydrolyzing O-glycosyl compounds"/>
    <property type="evidence" value="ECO:0007669"/>
    <property type="project" value="InterPro"/>
</dbReference>
<comment type="similarity">
    <text evidence="1 6">Belongs to the glycosyl hydrolase 43 family.</text>
</comment>
<dbReference type="Pfam" id="PF04616">
    <property type="entry name" value="Glyco_hydro_43"/>
    <property type="match status" value="1"/>
</dbReference>
<evidence type="ECO:0000256" key="5">
    <source>
        <dbReference type="PIRSR" id="PIRSR606710-2"/>
    </source>
</evidence>
<dbReference type="SUPFAM" id="SSF75005">
    <property type="entry name" value="Arabinanase/levansucrase/invertase"/>
    <property type="match status" value="1"/>
</dbReference>
<dbReference type="InterPro" id="IPR051795">
    <property type="entry name" value="Glycosyl_Hydrlase_43"/>
</dbReference>
<proteinExistence type="inferred from homology"/>
<dbReference type="AlphaFoldDB" id="A0A9X2RII8"/>
<sequence length="561" mass="61701">MPKHDWRAAFLTLLVAGCTGPDGAGAADPARFHRFVYEGSEPENLPRPGPGQYANPILAGFYPDPSITRAGDKYYLVTSTFAYFPGIPVFESRDLVSWTQVGNVIDRAGMLDFTGLGLSRGVFAPTIEFHDGLFHVANTCVDCGGNFVVTAEDPKGPWSDPIWLSEVGGIDPGLFFDEDGKVYVINNDAPEGEPRYEGHRAVWIREVDPETFQSISEPRVLIDGGVRPEENPVWIEGPHIYRVGERYYLSAAEGGTAINHSQVVLRADNVLGPYTPYEENPILTQRHLPPDRENPITSVGHADLVTDAEGQWWATFLGIRPYEEDYHNLGRETFLMRVEWKDGWPVMMSGEEEVPYVADRPALPKAEPPALPTRGAFRVENEFDEPLGYHWMTVRGDPDGFSRVKDGDLLLELGRERLGERGKPSLLVRRVQHTSAEAVTELTFSPAGEGEEAGLVILQSDGFFYKLGVGRGEEGLEVRLRKKAGDDAAPLGDLVARAPLAGAGPVELRVALDGGEMRFFYREDKEEWLPLGGVQDARILSTKMAGGFVGATVGVYAESGE</sequence>
<dbReference type="Proteomes" id="UP001142610">
    <property type="component" value="Unassembled WGS sequence"/>
</dbReference>
<feature type="active site" description="Proton donor" evidence="4">
    <location>
        <position position="236"/>
    </location>
</feature>
<evidence type="ECO:0000256" key="4">
    <source>
        <dbReference type="PIRSR" id="PIRSR606710-1"/>
    </source>
</evidence>
<reference evidence="8" key="1">
    <citation type="submission" date="2022-07" db="EMBL/GenBank/DDBJ databases">
        <title>Parvularcula maris sp. nov., an algicidal bacterium isolated from seawater.</title>
        <authorList>
            <person name="Li F."/>
        </authorList>
    </citation>
    <scope>NUCLEOTIDE SEQUENCE</scope>
    <source>
        <strain evidence="8">BGMRC 0090</strain>
    </source>
</reference>
<feature type="active site" description="Proton acceptor" evidence="4">
    <location>
        <position position="64"/>
    </location>
</feature>
<dbReference type="Gene3D" id="2.115.10.20">
    <property type="entry name" value="Glycosyl hydrolase domain, family 43"/>
    <property type="match status" value="1"/>
</dbReference>
<gene>
    <name evidence="8" type="ORF">NOG11_11970</name>
</gene>
<dbReference type="GO" id="GO:0005975">
    <property type="term" value="P:carbohydrate metabolic process"/>
    <property type="evidence" value="ECO:0007669"/>
    <property type="project" value="InterPro"/>
</dbReference>
<accession>A0A9X2RII8</accession>
<dbReference type="InterPro" id="IPR013320">
    <property type="entry name" value="ConA-like_dom_sf"/>
</dbReference>
<keyword evidence="3 6" id="KW-0326">Glycosidase</keyword>
<dbReference type="InterPro" id="IPR023296">
    <property type="entry name" value="Glyco_hydro_beta-prop_sf"/>
</dbReference>
<evidence type="ECO:0000313" key="9">
    <source>
        <dbReference type="Proteomes" id="UP001142610"/>
    </source>
</evidence>
<feature type="domain" description="Beta-xylosidase C-terminal Concanavalin A-like" evidence="7">
    <location>
        <begin position="382"/>
        <end position="559"/>
    </location>
</feature>
<evidence type="ECO:0000256" key="2">
    <source>
        <dbReference type="ARBA" id="ARBA00022801"/>
    </source>
</evidence>
<dbReference type="Pfam" id="PF17851">
    <property type="entry name" value="GH43_C2"/>
    <property type="match status" value="1"/>
</dbReference>
<evidence type="ECO:0000313" key="8">
    <source>
        <dbReference type="EMBL" id="MCQ8186105.1"/>
    </source>
</evidence>
<keyword evidence="9" id="KW-1185">Reference proteome</keyword>
<dbReference type="InterPro" id="IPR041542">
    <property type="entry name" value="GH43_C2"/>
</dbReference>
<dbReference type="PROSITE" id="PS51257">
    <property type="entry name" value="PROKAR_LIPOPROTEIN"/>
    <property type="match status" value="1"/>
</dbReference>
<evidence type="ECO:0000256" key="6">
    <source>
        <dbReference type="RuleBase" id="RU361187"/>
    </source>
</evidence>
<evidence type="ECO:0000259" key="7">
    <source>
        <dbReference type="Pfam" id="PF17851"/>
    </source>
</evidence>
<dbReference type="EMBL" id="JANIBC010000012">
    <property type="protein sequence ID" value="MCQ8186105.1"/>
    <property type="molecule type" value="Genomic_DNA"/>
</dbReference>
<feature type="site" description="Important for catalytic activity, responsible for pKa modulation of the active site Glu and correct orientation of both the proton donor and substrate" evidence="5">
    <location>
        <position position="171"/>
    </location>
</feature>
<keyword evidence="2 6" id="KW-0378">Hydrolase</keyword>
<dbReference type="Gene3D" id="2.60.120.200">
    <property type="match status" value="1"/>
</dbReference>
<dbReference type="RefSeq" id="WP_256620001.1">
    <property type="nucleotide sequence ID" value="NZ_JANIBC010000012.1"/>
</dbReference>
<dbReference type="SUPFAM" id="SSF49899">
    <property type="entry name" value="Concanavalin A-like lectins/glucanases"/>
    <property type="match status" value="1"/>
</dbReference>
<protein>
    <submittedName>
        <fullName evidence="8">Glycoside hydrolase family 43 protein</fullName>
    </submittedName>
</protein>
<name>A0A9X2RII8_9PROT</name>
<dbReference type="PANTHER" id="PTHR42812:SF12">
    <property type="entry name" value="BETA-XYLOSIDASE-RELATED"/>
    <property type="match status" value="1"/>
</dbReference>
<comment type="caution">
    <text evidence="8">The sequence shown here is derived from an EMBL/GenBank/DDBJ whole genome shotgun (WGS) entry which is preliminary data.</text>
</comment>
<evidence type="ECO:0000256" key="1">
    <source>
        <dbReference type="ARBA" id="ARBA00009865"/>
    </source>
</evidence>
<dbReference type="PANTHER" id="PTHR42812">
    <property type="entry name" value="BETA-XYLOSIDASE"/>
    <property type="match status" value="1"/>
</dbReference>
<dbReference type="InterPro" id="IPR006710">
    <property type="entry name" value="Glyco_hydro_43"/>
</dbReference>
<organism evidence="8 9">
    <name type="scientific">Parvularcula maris</name>
    <dbReference type="NCBI Taxonomy" id="2965077"/>
    <lineage>
        <taxon>Bacteria</taxon>
        <taxon>Pseudomonadati</taxon>
        <taxon>Pseudomonadota</taxon>
        <taxon>Alphaproteobacteria</taxon>
        <taxon>Parvularculales</taxon>
        <taxon>Parvularculaceae</taxon>
        <taxon>Parvularcula</taxon>
    </lineage>
</organism>